<dbReference type="Proteomes" id="UP000316213">
    <property type="component" value="Unassembled WGS sequence"/>
</dbReference>
<feature type="chain" id="PRO_5036367066" description="DUF3168 domain-containing protein" evidence="1">
    <location>
        <begin position="20"/>
        <end position="150"/>
    </location>
</feature>
<evidence type="ECO:0000313" key="2">
    <source>
        <dbReference type="EMBL" id="TWT91391.1"/>
    </source>
</evidence>
<evidence type="ECO:0000256" key="1">
    <source>
        <dbReference type="SAM" id="SignalP"/>
    </source>
</evidence>
<dbReference type="EMBL" id="SJPM01000015">
    <property type="protein sequence ID" value="TWT91440.1"/>
    <property type="molecule type" value="Genomic_DNA"/>
</dbReference>
<keyword evidence="1" id="KW-0732">Signal</keyword>
<accession>A0A5C5ZWL0</accession>
<reference evidence="2 4" key="1">
    <citation type="submission" date="2019-02" db="EMBL/GenBank/DDBJ databases">
        <title>Deep-cultivation of Planctomycetes and their phenomic and genomic characterization uncovers novel biology.</title>
        <authorList>
            <person name="Wiegand S."/>
            <person name="Jogler M."/>
            <person name="Boedeker C."/>
            <person name="Pinto D."/>
            <person name="Vollmers J."/>
            <person name="Rivas-Marin E."/>
            <person name="Kohn T."/>
            <person name="Peeters S.H."/>
            <person name="Heuer A."/>
            <person name="Rast P."/>
            <person name="Oberbeckmann S."/>
            <person name="Bunk B."/>
            <person name="Jeske O."/>
            <person name="Meyerdierks A."/>
            <person name="Storesund J.E."/>
            <person name="Kallscheuer N."/>
            <person name="Luecker S."/>
            <person name="Lage O.M."/>
            <person name="Pohl T."/>
            <person name="Merkel B.J."/>
            <person name="Hornburger P."/>
            <person name="Mueller R.-W."/>
            <person name="Bruemmer F."/>
            <person name="Labrenz M."/>
            <person name="Spormann A.M."/>
            <person name="Op Den Camp H."/>
            <person name="Overmann J."/>
            <person name="Amann R."/>
            <person name="Jetten M.S.M."/>
            <person name="Mascher T."/>
            <person name="Medema M.H."/>
            <person name="Devos D.P."/>
            <person name="Kaster A.-K."/>
            <person name="Ovreas L."/>
            <person name="Rohde M."/>
            <person name="Galperin M.Y."/>
            <person name="Jogler C."/>
        </authorList>
    </citation>
    <scope>NUCLEOTIDE SEQUENCE [LARGE SCALE GENOMIC DNA]</scope>
    <source>
        <strain evidence="2 4">Pla100</strain>
    </source>
</reference>
<evidence type="ECO:0000313" key="4">
    <source>
        <dbReference type="Proteomes" id="UP000316213"/>
    </source>
</evidence>
<sequence precursor="true">MNGPIRAIRAIILGNAALAAKLATPAALGGGFAVRPGSTAIDDRPPYVLLWKIDDRPVEGLTGPTVLREAIVQVESYSPNKSEAAAIAAAILSAVQSFGRGNADDVWVASITERDSNSREEPDPLGGETLLAVEQTDFRMFYRDNNPPTL</sequence>
<evidence type="ECO:0000313" key="3">
    <source>
        <dbReference type="EMBL" id="TWT91440.1"/>
    </source>
</evidence>
<keyword evidence="4" id="KW-1185">Reference proteome</keyword>
<dbReference type="Pfam" id="PF11367">
    <property type="entry name" value="Tail_completion_gp17"/>
    <property type="match status" value="1"/>
</dbReference>
<dbReference type="EMBL" id="SJPM01000015">
    <property type="protein sequence ID" value="TWT91391.1"/>
    <property type="molecule type" value="Genomic_DNA"/>
</dbReference>
<dbReference type="InterPro" id="IPR021508">
    <property type="entry name" value="Gp17-like"/>
</dbReference>
<proteinExistence type="predicted"/>
<name>A0A5C5ZWL0_9BACT</name>
<dbReference type="RefSeq" id="WP_146581290.1">
    <property type="nucleotide sequence ID" value="NZ_SJPM01000015.1"/>
</dbReference>
<gene>
    <name evidence="2" type="ORF">Pla100_52410</name>
    <name evidence="3" type="ORF">Pla100_52900</name>
</gene>
<protein>
    <recommendedName>
        <fullName evidence="5">DUF3168 domain-containing protein</fullName>
    </recommendedName>
</protein>
<dbReference type="OrthoDB" id="9933026at2"/>
<feature type="signal peptide" evidence="1">
    <location>
        <begin position="1"/>
        <end position="19"/>
    </location>
</feature>
<evidence type="ECO:0008006" key="5">
    <source>
        <dbReference type="Google" id="ProtNLM"/>
    </source>
</evidence>
<organism evidence="2 4">
    <name type="scientific">Neorhodopirellula pilleata</name>
    <dbReference type="NCBI Taxonomy" id="2714738"/>
    <lineage>
        <taxon>Bacteria</taxon>
        <taxon>Pseudomonadati</taxon>
        <taxon>Planctomycetota</taxon>
        <taxon>Planctomycetia</taxon>
        <taxon>Pirellulales</taxon>
        <taxon>Pirellulaceae</taxon>
        <taxon>Neorhodopirellula</taxon>
    </lineage>
</organism>
<comment type="caution">
    <text evidence="2">The sequence shown here is derived from an EMBL/GenBank/DDBJ whole genome shotgun (WGS) entry which is preliminary data.</text>
</comment>
<dbReference type="AlphaFoldDB" id="A0A5C5ZWL0"/>